<dbReference type="AlphaFoldDB" id="A0A820A7G0"/>
<protein>
    <submittedName>
        <fullName evidence="1">Uncharacterized protein</fullName>
    </submittedName>
</protein>
<evidence type="ECO:0000313" key="1">
    <source>
        <dbReference type="EMBL" id="CAF4185906.1"/>
    </source>
</evidence>
<sequence length="145" mass="16379">SGSQCERLNCSKLPPCPYSSSEACGLVNVPPECPRLCGLCDRYEILKQVYGENNLAPNTPLIKRTTKTTTISSTTKKKSHGRKLKTTVRYQYFEKQKTTITTSTRIPNTTIIVPTSTKNNCHYLSLSIYLYCFHNLILITSSKFF</sequence>
<evidence type="ECO:0000313" key="2">
    <source>
        <dbReference type="Proteomes" id="UP000663868"/>
    </source>
</evidence>
<proteinExistence type="predicted"/>
<dbReference type="Proteomes" id="UP000663868">
    <property type="component" value="Unassembled WGS sequence"/>
</dbReference>
<dbReference type="EMBL" id="CAJOBB010007409">
    <property type="protein sequence ID" value="CAF4185906.1"/>
    <property type="molecule type" value="Genomic_DNA"/>
</dbReference>
<reference evidence="1" key="1">
    <citation type="submission" date="2021-02" db="EMBL/GenBank/DDBJ databases">
        <authorList>
            <person name="Nowell W R."/>
        </authorList>
    </citation>
    <scope>NUCLEOTIDE SEQUENCE</scope>
</reference>
<gene>
    <name evidence="1" type="ORF">KXQ929_LOCUS39228</name>
</gene>
<name>A0A820A7G0_9BILA</name>
<comment type="caution">
    <text evidence="1">The sequence shown here is derived from an EMBL/GenBank/DDBJ whole genome shotgun (WGS) entry which is preliminary data.</text>
</comment>
<organism evidence="1 2">
    <name type="scientific">Adineta steineri</name>
    <dbReference type="NCBI Taxonomy" id="433720"/>
    <lineage>
        <taxon>Eukaryota</taxon>
        <taxon>Metazoa</taxon>
        <taxon>Spiralia</taxon>
        <taxon>Gnathifera</taxon>
        <taxon>Rotifera</taxon>
        <taxon>Eurotatoria</taxon>
        <taxon>Bdelloidea</taxon>
        <taxon>Adinetida</taxon>
        <taxon>Adinetidae</taxon>
        <taxon>Adineta</taxon>
    </lineage>
</organism>
<feature type="non-terminal residue" evidence="1">
    <location>
        <position position="145"/>
    </location>
</feature>
<accession>A0A820A7G0</accession>